<dbReference type="PANTHER" id="PTHR43775">
    <property type="entry name" value="FATTY ACID SYNTHASE"/>
    <property type="match status" value="1"/>
</dbReference>
<dbReference type="PROSITE" id="PS00606">
    <property type="entry name" value="KS3_1"/>
    <property type="match status" value="1"/>
</dbReference>
<reference evidence="5" key="1">
    <citation type="submission" date="2021-10" db="EMBL/GenBank/DDBJ databases">
        <title>De novo Genome Assembly of Clathrus columnatus (Basidiomycota, Fungi) Using Illumina and Nanopore Sequence Data.</title>
        <authorList>
            <person name="Ogiso-Tanaka E."/>
            <person name="Itagaki H."/>
            <person name="Hosoya T."/>
            <person name="Hosaka K."/>
        </authorList>
    </citation>
    <scope>NUCLEOTIDE SEQUENCE</scope>
    <source>
        <strain evidence="5">MO-923</strain>
    </source>
</reference>
<gene>
    <name evidence="5" type="ORF">Clacol_004804</name>
</gene>
<dbReference type="Pfam" id="PF00698">
    <property type="entry name" value="Acyl_transf_1"/>
    <property type="match status" value="1"/>
</dbReference>
<evidence type="ECO:0000313" key="6">
    <source>
        <dbReference type="Proteomes" id="UP001050691"/>
    </source>
</evidence>
<comment type="caution">
    <text evidence="5">The sequence shown here is derived from an EMBL/GenBank/DDBJ whole genome shotgun (WGS) entry which is preliminary data.</text>
</comment>
<dbReference type="GO" id="GO:0004315">
    <property type="term" value="F:3-oxoacyl-[acyl-carrier-protein] synthase activity"/>
    <property type="evidence" value="ECO:0007669"/>
    <property type="project" value="InterPro"/>
</dbReference>
<dbReference type="InterPro" id="IPR020841">
    <property type="entry name" value="PKS_Beta-ketoAc_synthase_dom"/>
</dbReference>
<dbReference type="GO" id="GO:0006633">
    <property type="term" value="P:fatty acid biosynthetic process"/>
    <property type="evidence" value="ECO:0007669"/>
    <property type="project" value="InterPro"/>
</dbReference>
<dbReference type="InterPro" id="IPR001227">
    <property type="entry name" value="Ac_transferase_dom_sf"/>
</dbReference>
<evidence type="ECO:0000313" key="5">
    <source>
        <dbReference type="EMBL" id="GJJ10577.1"/>
    </source>
</evidence>
<dbReference type="GO" id="GO:0004312">
    <property type="term" value="F:fatty acid synthase activity"/>
    <property type="evidence" value="ECO:0007669"/>
    <property type="project" value="TreeGrafter"/>
</dbReference>
<dbReference type="Pfam" id="PF02801">
    <property type="entry name" value="Ketoacyl-synt_C"/>
    <property type="match status" value="1"/>
</dbReference>
<feature type="domain" description="Ketosynthase family 3 (KS3)" evidence="4">
    <location>
        <begin position="1"/>
        <end position="422"/>
    </location>
</feature>
<dbReference type="SUPFAM" id="SSF53901">
    <property type="entry name" value="Thiolase-like"/>
    <property type="match status" value="1"/>
</dbReference>
<dbReference type="Pfam" id="PF16197">
    <property type="entry name" value="KAsynt_C_assoc"/>
    <property type="match status" value="1"/>
</dbReference>
<accession>A0AAV5A7I2</accession>
<proteinExistence type="predicted"/>
<dbReference type="InterPro" id="IPR018201">
    <property type="entry name" value="Ketoacyl_synth_AS"/>
</dbReference>
<evidence type="ECO:0000256" key="2">
    <source>
        <dbReference type="ARBA" id="ARBA00022553"/>
    </source>
</evidence>
<organism evidence="5 6">
    <name type="scientific">Clathrus columnatus</name>
    <dbReference type="NCBI Taxonomy" id="1419009"/>
    <lineage>
        <taxon>Eukaryota</taxon>
        <taxon>Fungi</taxon>
        <taxon>Dikarya</taxon>
        <taxon>Basidiomycota</taxon>
        <taxon>Agaricomycotina</taxon>
        <taxon>Agaricomycetes</taxon>
        <taxon>Phallomycetidae</taxon>
        <taxon>Phallales</taxon>
        <taxon>Clathraceae</taxon>
        <taxon>Clathrus</taxon>
    </lineage>
</organism>
<keyword evidence="6" id="KW-1185">Reference proteome</keyword>
<dbReference type="InterPro" id="IPR014043">
    <property type="entry name" value="Acyl_transferase_dom"/>
</dbReference>
<dbReference type="Proteomes" id="UP001050691">
    <property type="component" value="Unassembled WGS sequence"/>
</dbReference>
<dbReference type="Pfam" id="PF00109">
    <property type="entry name" value="ketoacyl-synt"/>
    <property type="match status" value="1"/>
</dbReference>
<dbReference type="Gene3D" id="3.40.47.10">
    <property type="match status" value="1"/>
</dbReference>
<dbReference type="InterPro" id="IPR014031">
    <property type="entry name" value="Ketoacyl_synth_C"/>
</dbReference>
<name>A0AAV5A7I2_9AGAM</name>
<protein>
    <submittedName>
        <fullName evidence="5">PKSNRPS-like protein biosyntheticcluster</fullName>
    </submittedName>
</protein>
<dbReference type="InterPro" id="IPR016039">
    <property type="entry name" value="Thiolase-like"/>
</dbReference>
<keyword evidence="2" id="KW-0597">Phosphoprotein</keyword>
<dbReference type="InterPro" id="IPR014030">
    <property type="entry name" value="Ketoacyl_synth_N"/>
</dbReference>
<dbReference type="InterPro" id="IPR050091">
    <property type="entry name" value="PKS_NRPS_Biosynth_Enz"/>
</dbReference>
<dbReference type="InterPro" id="IPR032821">
    <property type="entry name" value="PKS_assoc"/>
</dbReference>
<evidence type="ECO:0000256" key="3">
    <source>
        <dbReference type="ARBA" id="ARBA00022679"/>
    </source>
</evidence>
<evidence type="ECO:0000256" key="1">
    <source>
        <dbReference type="ARBA" id="ARBA00022450"/>
    </source>
</evidence>
<dbReference type="Gene3D" id="3.40.366.10">
    <property type="entry name" value="Malonyl-Coenzyme A Acyl Carrier Protein, domain 2"/>
    <property type="match status" value="1"/>
</dbReference>
<dbReference type="SMART" id="SM00825">
    <property type="entry name" value="PKS_KS"/>
    <property type="match status" value="1"/>
</dbReference>
<dbReference type="EMBL" id="BPWL01000005">
    <property type="protein sequence ID" value="GJJ10577.1"/>
    <property type="molecule type" value="Genomic_DNA"/>
</dbReference>
<keyword evidence="3" id="KW-0808">Transferase</keyword>
<dbReference type="PANTHER" id="PTHR43775:SF37">
    <property type="entry name" value="SI:DKEY-61P9.11"/>
    <property type="match status" value="1"/>
</dbReference>
<dbReference type="CDD" id="cd00833">
    <property type="entry name" value="PKS"/>
    <property type="match status" value="1"/>
</dbReference>
<dbReference type="AlphaFoldDB" id="A0AAV5A7I2"/>
<dbReference type="InterPro" id="IPR016035">
    <property type="entry name" value="Acyl_Trfase/lysoPLipase"/>
</dbReference>
<dbReference type="SUPFAM" id="SSF52151">
    <property type="entry name" value="FabD/lysophospholipase-like"/>
    <property type="match status" value="1"/>
</dbReference>
<sequence>MGEILCYGLSICAPGATGGLDTKEFHEFLKNRGSGIIRVPPYRWNGDAYLGTAPGKACTMNGGFIPNFEYADVQEFGITATEAGQANPVQFILLHQAFNALQRSGIDYRATNTGVFVGCSCGFTPYDIDVTQVGPYYMTGTAMCLTANRINYVFDLLGPSTVVDAACSATLTAMHLAVQAIRNGDCDQAVVAGVNMVANAADHIAFSQLGVLSPDGISKSFDDDADGYARSDLAGAVVIKRHDRAVKDNDVIHATLVGTALTSCGSLMGSLTTPNPEAQAQAIRRAYQDAGLEPHHADFVELHGTGTVVGDSLEANCAGEVFSHGREGREILIGSVKSNTGHGEISYLPEHPLQIILMLSHKEILPNGYFKKPSKRIHFDKYKLRVPIDTEEFVPQDSQRGLIASISSFGFGGACGHTVLRQHEKRPIRAIPGFGAAKGPYLFTMGALTQKSCNILLREYKAIHSETDPLTLCEHLGRRTRQMVNRTYAVANSFQSATFLDPVPVGKRPNPLVFCFSGQGPQHWNQGRDLMAAYPAFRDSILACDQAYTAYVGESFLKKTGLFLSDISKSSPLEKSLVWPVETISVSIALFQIAMFDLLVSLGIRPTAIVGHSAGETAVLYASGATSREASIVLLWIIAHID</sequence>
<evidence type="ECO:0000259" key="4">
    <source>
        <dbReference type="PROSITE" id="PS52004"/>
    </source>
</evidence>
<dbReference type="PROSITE" id="PS52004">
    <property type="entry name" value="KS3_2"/>
    <property type="match status" value="1"/>
</dbReference>
<keyword evidence="1" id="KW-0596">Phosphopantetheine</keyword>